<keyword evidence="2" id="KW-1185">Reference proteome</keyword>
<gene>
    <name evidence="1" type="ORF">QFC19_002209</name>
</gene>
<accession>A0ACC2WEH6</accession>
<name>A0ACC2WEH6_9TREE</name>
<reference evidence="1" key="1">
    <citation type="submission" date="2023-04" db="EMBL/GenBank/DDBJ databases">
        <title>Draft Genome sequencing of Naganishia species isolated from polar environments using Oxford Nanopore Technology.</title>
        <authorList>
            <person name="Leo P."/>
            <person name="Venkateswaran K."/>
        </authorList>
    </citation>
    <scope>NUCLEOTIDE SEQUENCE</scope>
    <source>
        <strain evidence="1">MNA-CCFEE 5261</strain>
    </source>
</reference>
<sequence>MSIADSSHLVQLHPDWVLMDVDRLGKSFYYNDGNPLSESLKQLKHKTLNEAIKNNNIDFLKEHLRSSEGLMDNELRCKIWPLFLEIPSIDENSDLVLQQSASCFLDDLNVNDLPPHRDEEQIKLDIKRSFTIVSHLRSTTVDHSSFTGIYSSSDIDKLKRDLLNLLVKMFRTYPALHYYQGYHDIASIILLVCQNHQNPGDELAFRLSERLSLFHLRDFMITDINLSTIHLKLIPALLEDVDPTLYELLKQTSNVYRLTNGALYDYGFVQGLSSILTMFSHDINNLPQLLMTWDFILSYNLILACAYVYTAALLFSKDDIFRKLGLNPRPVTDFLDVDPDAVHSLVSPSTLFANLTDQDMANILHSASQLLKEHPLDQLSNNHTTFNFWFGEYNPHSVLKTTSTGGPAPQSYYSLATSNNDLAELIQTQDQEVTKQTLVDSNLLAKIMDLQDDSVTDDYSPSESHLLSSSISSLASGTSSVNTRIAEASSQILKRLLHSSHHSQRTSPEPGDGEKKRPKGLSRIYKVSLTVGFVGFMIHFLLTKRNPEMIKLSRLLGGDWSIGGLVNSLSTFGGMVAGEAKNSARHAYETISEQARINFGQVGLGTLRATYFDL</sequence>
<dbReference type="Proteomes" id="UP001241377">
    <property type="component" value="Unassembled WGS sequence"/>
</dbReference>
<comment type="caution">
    <text evidence="1">The sequence shown here is derived from an EMBL/GenBank/DDBJ whole genome shotgun (WGS) entry which is preliminary data.</text>
</comment>
<dbReference type="EMBL" id="JASBWR010000018">
    <property type="protein sequence ID" value="KAJ9109456.1"/>
    <property type="molecule type" value="Genomic_DNA"/>
</dbReference>
<protein>
    <submittedName>
        <fullName evidence="1">Uncharacterized protein</fullName>
    </submittedName>
</protein>
<evidence type="ECO:0000313" key="2">
    <source>
        <dbReference type="Proteomes" id="UP001241377"/>
    </source>
</evidence>
<proteinExistence type="predicted"/>
<evidence type="ECO:0000313" key="1">
    <source>
        <dbReference type="EMBL" id="KAJ9109456.1"/>
    </source>
</evidence>
<organism evidence="1 2">
    <name type="scientific">Naganishia cerealis</name>
    <dbReference type="NCBI Taxonomy" id="610337"/>
    <lineage>
        <taxon>Eukaryota</taxon>
        <taxon>Fungi</taxon>
        <taxon>Dikarya</taxon>
        <taxon>Basidiomycota</taxon>
        <taxon>Agaricomycotina</taxon>
        <taxon>Tremellomycetes</taxon>
        <taxon>Filobasidiales</taxon>
        <taxon>Filobasidiaceae</taxon>
        <taxon>Naganishia</taxon>
    </lineage>
</organism>